<feature type="transmembrane region" description="Helical" evidence="3">
    <location>
        <begin position="95"/>
        <end position="112"/>
    </location>
</feature>
<accession>A0A8J8T5I1</accession>
<reference evidence="5" key="1">
    <citation type="submission" date="2019-06" db="EMBL/GenBank/DDBJ databases">
        <authorList>
            <person name="Zheng W."/>
        </authorList>
    </citation>
    <scope>NUCLEOTIDE SEQUENCE</scope>
    <source>
        <strain evidence="5">QDHG01</strain>
    </source>
</reference>
<proteinExistence type="predicted"/>
<dbReference type="PANTHER" id="PTHR10153">
    <property type="entry name" value="SMALL CONDUCTANCE CALCIUM-ACTIVATED POTASSIUM CHANNEL"/>
    <property type="match status" value="1"/>
</dbReference>
<feature type="transmembrane region" description="Helical" evidence="3">
    <location>
        <begin position="124"/>
        <end position="145"/>
    </location>
</feature>
<dbReference type="GO" id="GO:0016286">
    <property type="term" value="F:small conductance calcium-activated potassium channel activity"/>
    <property type="evidence" value="ECO:0007669"/>
    <property type="project" value="InterPro"/>
</dbReference>
<dbReference type="Gene3D" id="1.10.287.70">
    <property type="match status" value="1"/>
</dbReference>
<feature type="compositionally biased region" description="Low complexity" evidence="2">
    <location>
        <begin position="503"/>
        <end position="517"/>
    </location>
</feature>
<feature type="coiled-coil region" evidence="1">
    <location>
        <begin position="274"/>
        <end position="308"/>
    </location>
</feature>
<evidence type="ECO:0000256" key="1">
    <source>
        <dbReference type="SAM" id="Coils"/>
    </source>
</evidence>
<dbReference type="InterPro" id="IPR013099">
    <property type="entry name" value="K_chnl_dom"/>
</dbReference>
<keyword evidence="3" id="KW-0812">Transmembrane</keyword>
<gene>
    <name evidence="5" type="ORF">FGO68_gene9498</name>
</gene>
<dbReference type="EMBL" id="RRYP01004119">
    <property type="protein sequence ID" value="TNV83147.1"/>
    <property type="molecule type" value="Genomic_DNA"/>
</dbReference>
<dbReference type="OrthoDB" id="311880at2759"/>
<evidence type="ECO:0000259" key="4">
    <source>
        <dbReference type="Pfam" id="PF07885"/>
    </source>
</evidence>
<name>A0A8J8T5I1_HALGN</name>
<comment type="caution">
    <text evidence="5">The sequence shown here is derived from an EMBL/GenBank/DDBJ whole genome shotgun (WGS) entry which is preliminary data.</text>
</comment>
<evidence type="ECO:0000256" key="2">
    <source>
        <dbReference type="SAM" id="MobiDB-lite"/>
    </source>
</evidence>
<dbReference type="InterPro" id="IPR015449">
    <property type="entry name" value="K_chnl_Ca-activ_SK"/>
</dbReference>
<dbReference type="AlphaFoldDB" id="A0A8J8T5I1"/>
<evidence type="ECO:0000313" key="6">
    <source>
        <dbReference type="Proteomes" id="UP000785679"/>
    </source>
</evidence>
<dbReference type="Pfam" id="PF07885">
    <property type="entry name" value="Ion_trans_2"/>
    <property type="match status" value="1"/>
</dbReference>
<feature type="transmembrane region" description="Helical" evidence="3">
    <location>
        <begin position="51"/>
        <end position="75"/>
    </location>
</feature>
<dbReference type="Proteomes" id="UP000785679">
    <property type="component" value="Unassembled WGS sequence"/>
</dbReference>
<feature type="region of interest" description="Disordered" evidence="2">
    <location>
        <begin position="341"/>
        <end position="362"/>
    </location>
</feature>
<keyword evidence="6" id="KW-1185">Reference proteome</keyword>
<dbReference type="GO" id="GO:0016020">
    <property type="term" value="C:membrane"/>
    <property type="evidence" value="ECO:0007669"/>
    <property type="project" value="InterPro"/>
</dbReference>
<keyword evidence="3" id="KW-0472">Membrane</keyword>
<dbReference type="SUPFAM" id="SSF81324">
    <property type="entry name" value="Voltage-gated potassium channels"/>
    <property type="match status" value="1"/>
</dbReference>
<sequence>MLTRVYLAMRLFTRFSIYRSAFADKACANVGIEADTGFSLKCIYLENPFQVLGSATLISIIVFGFALRLFEMPYYEDDPPYNVPPDDDSYQDYTYIWNGMWVVVVTMASIGYGDFYPCSHMGRFIIIFATFWGVFIVSMCIVSVANYKQFYATEKYAFKVIHRLKMRHNLQVRAANMIGLMYKLTKIRKDIQIYESNNGALAGDQEYEKLIMDRNVQEVHMNRGMREFKRYRDLLKINAVNRNLMIQKLIDKVDEDLGAVSFILGSIKEIEIKTDFLIKEQEEDLEQLKELERRFRILEIMLNRFDKEESKGQRFIKSISYEPLNPSEKEMTFEDLLHKNRKKRERAMGEKSSRSSGQGSDTMIANRLEQLQRELNKRLNKGNLTSQDDEDIETSKKISDKIAKLVNDGLVNVQPKQKLTEIVNEQDDDITAANQGMINNIMLKTLDQDKKKRDNGSKHATPTDHDEEHDAENGGDMLQDIKGKGEFFDDPKLLQEHFKKLSSKGGSNRGSSPSKSSVIGKTNFGGRKRI</sequence>
<feature type="compositionally biased region" description="Basic and acidic residues" evidence="2">
    <location>
        <begin position="448"/>
        <end position="472"/>
    </location>
</feature>
<organism evidence="5 6">
    <name type="scientific">Halteria grandinella</name>
    <dbReference type="NCBI Taxonomy" id="5974"/>
    <lineage>
        <taxon>Eukaryota</taxon>
        <taxon>Sar</taxon>
        <taxon>Alveolata</taxon>
        <taxon>Ciliophora</taxon>
        <taxon>Intramacronucleata</taxon>
        <taxon>Spirotrichea</taxon>
        <taxon>Stichotrichia</taxon>
        <taxon>Sporadotrichida</taxon>
        <taxon>Halteriidae</taxon>
        <taxon>Halteria</taxon>
    </lineage>
</organism>
<evidence type="ECO:0000313" key="5">
    <source>
        <dbReference type="EMBL" id="TNV83147.1"/>
    </source>
</evidence>
<evidence type="ECO:0000256" key="3">
    <source>
        <dbReference type="SAM" id="Phobius"/>
    </source>
</evidence>
<protein>
    <recommendedName>
        <fullName evidence="4">Potassium channel domain-containing protein</fullName>
    </recommendedName>
</protein>
<feature type="region of interest" description="Disordered" evidence="2">
    <location>
        <begin position="448"/>
        <end position="530"/>
    </location>
</feature>
<feature type="compositionally biased region" description="Basic and acidic residues" evidence="2">
    <location>
        <begin position="479"/>
        <end position="499"/>
    </location>
</feature>
<feature type="domain" description="Potassium channel" evidence="4">
    <location>
        <begin position="95"/>
        <end position="146"/>
    </location>
</feature>
<keyword evidence="1" id="KW-0175">Coiled coil</keyword>
<keyword evidence="3" id="KW-1133">Transmembrane helix</keyword>